<feature type="compositionally biased region" description="Low complexity" evidence="1">
    <location>
        <begin position="235"/>
        <end position="244"/>
    </location>
</feature>
<feature type="compositionally biased region" description="Gly residues" evidence="1">
    <location>
        <begin position="573"/>
        <end position="594"/>
    </location>
</feature>
<feature type="region of interest" description="Disordered" evidence="1">
    <location>
        <begin position="493"/>
        <end position="519"/>
    </location>
</feature>
<dbReference type="Proteomes" id="UP000664521">
    <property type="component" value="Unassembled WGS sequence"/>
</dbReference>
<feature type="domain" description="Hpc2-related" evidence="2">
    <location>
        <begin position="505"/>
        <end position="549"/>
    </location>
</feature>
<evidence type="ECO:0000313" key="3">
    <source>
        <dbReference type="EMBL" id="CAF9920205.1"/>
    </source>
</evidence>
<dbReference type="EMBL" id="CAJPDS010000025">
    <property type="protein sequence ID" value="CAF9920205.1"/>
    <property type="molecule type" value="Genomic_DNA"/>
</dbReference>
<feature type="compositionally biased region" description="Polar residues" evidence="1">
    <location>
        <begin position="30"/>
        <end position="47"/>
    </location>
</feature>
<feature type="region of interest" description="Disordered" evidence="1">
    <location>
        <begin position="548"/>
        <end position="633"/>
    </location>
</feature>
<gene>
    <name evidence="3" type="ORF">HETSPECPRED_004193</name>
</gene>
<sequence>MSAVPKVRETGRASSSPGLSSPPTPSSPSYGISANPTAISPNFISHSQHTHAAVPVGGEKAKATGYVPDANPAAKKPRKKRESTAVKKQADNKSTANASNTPDVKETIAKPRKQRAAPATTNKRKSKFALSSDDPAGPTPLSGQSRITDSLAPAGLFSNINAHPTTEPYQNGKNEAIAISQDTSHTALNAPPPRSSGQNYDPVRSSTIQSRSFPPTPSQQVLRSSTPPRAPNFGSASNSPSISSLIDPPQHMKHDNDYRALSPPPKKQRLTPPESMHVIPLSVTLHQDSAHHPAAGKALVHEETQDAANHVSSAHTVSSVAATPMDVDQTAQLAKAAAVKRMSTTTSGTSTPASGLKPPRQKDTPLSMGSGNGLLSTEMLGGGPGTSEAEKSAPTVILDVPLNGEFNKYVNFARLAEERYGFSALYPRLAAQRERLARVAAAGAALEKDNKANSSGMSGDEMSVDLSDGEGAGDDSNVEMGGMNLIERDVLGAGTPAEGSEGGVRKRKKRVMKEDQYDKDDPFVDDAELAWEEQAAISNDGFFVYSGPLVPEGEKPNVERADGTTKRGRGSGRGRGGSTRGSRGGATRGRGGATGVRKPRVTKATREILDQEKVQRENLAMLAAKPTTYPAQT</sequence>
<feature type="compositionally biased region" description="Basic and acidic residues" evidence="1">
    <location>
        <begin position="82"/>
        <end position="91"/>
    </location>
</feature>
<evidence type="ECO:0000256" key="1">
    <source>
        <dbReference type="SAM" id="MobiDB-lite"/>
    </source>
</evidence>
<feature type="compositionally biased region" description="Polar residues" evidence="1">
    <location>
        <begin position="195"/>
        <end position="227"/>
    </location>
</feature>
<keyword evidence="4" id="KW-1185">Reference proteome</keyword>
<feature type="compositionally biased region" description="Basic and acidic residues" evidence="1">
    <location>
        <begin position="604"/>
        <end position="616"/>
    </location>
</feature>
<feature type="compositionally biased region" description="Basic and acidic residues" evidence="1">
    <location>
        <begin position="552"/>
        <end position="565"/>
    </location>
</feature>
<name>A0A8H3FAT7_9LECA</name>
<feature type="region of interest" description="Disordered" evidence="1">
    <location>
        <begin position="338"/>
        <end position="390"/>
    </location>
</feature>
<proteinExistence type="predicted"/>
<dbReference type="InterPro" id="IPR014840">
    <property type="entry name" value="HRD"/>
</dbReference>
<dbReference type="AlphaFoldDB" id="A0A8H3FAT7"/>
<evidence type="ECO:0000313" key="4">
    <source>
        <dbReference type="Proteomes" id="UP000664521"/>
    </source>
</evidence>
<dbReference type="Pfam" id="PF08729">
    <property type="entry name" value="HUN"/>
    <property type="match status" value="1"/>
</dbReference>
<feature type="region of interest" description="Disordered" evidence="1">
    <location>
        <begin position="1"/>
        <end position="274"/>
    </location>
</feature>
<feature type="compositionally biased region" description="Polar residues" evidence="1">
    <location>
        <begin position="158"/>
        <end position="173"/>
    </location>
</feature>
<dbReference type="OrthoDB" id="5576775at2759"/>
<feature type="compositionally biased region" description="Basic and acidic residues" evidence="1">
    <location>
        <begin position="1"/>
        <end position="11"/>
    </location>
</feature>
<accession>A0A8H3FAT7</accession>
<feature type="compositionally biased region" description="Polar residues" evidence="1">
    <location>
        <begin position="92"/>
        <end position="102"/>
    </location>
</feature>
<reference evidence="3" key="1">
    <citation type="submission" date="2021-03" db="EMBL/GenBank/DDBJ databases">
        <authorList>
            <person name="Tagirdzhanova G."/>
        </authorList>
    </citation>
    <scope>NUCLEOTIDE SEQUENCE</scope>
</reference>
<comment type="caution">
    <text evidence="3">The sequence shown here is derived from an EMBL/GenBank/DDBJ whole genome shotgun (WGS) entry which is preliminary data.</text>
</comment>
<organism evidence="3 4">
    <name type="scientific">Heterodermia speciosa</name>
    <dbReference type="NCBI Taxonomy" id="116794"/>
    <lineage>
        <taxon>Eukaryota</taxon>
        <taxon>Fungi</taxon>
        <taxon>Dikarya</taxon>
        <taxon>Ascomycota</taxon>
        <taxon>Pezizomycotina</taxon>
        <taxon>Lecanoromycetes</taxon>
        <taxon>OSLEUM clade</taxon>
        <taxon>Lecanoromycetidae</taxon>
        <taxon>Caliciales</taxon>
        <taxon>Physciaceae</taxon>
        <taxon>Heterodermia</taxon>
    </lineage>
</organism>
<evidence type="ECO:0000259" key="2">
    <source>
        <dbReference type="Pfam" id="PF08729"/>
    </source>
</evidence>
<protein>
    <recommendedName>
        <fullName evidence="2">Hpc2-related domain-containing protein</fullName>
    </recommendedName>
</protein>